<evidence type="ECO:0000313" key="3">
    <source>
        <dbReference type="RefSeq" id="XP_020982487.1"/>
    </source>
</evidence>
<accession>A0A6P5MBD1</accession>
<dbReference type="RefSeq" id="XP_020982487.1">
    <property type="nucleotide sequence ID" value="XM_021126828.1"/>
</dbReference>
<protein>
    <submittedName>
        <fullName evidence="3">Uncharacterized mitochondrial protein AtMg00810-like</fullName>
    </submittedName>
</protein>
<dbReference type="Pfam" id="PF07727">
    <property type="entry name" value="RVT_2"/>
    <property type="match status" value="1"/>
</dbReference>
<sequence>MSQPEGFTSLAQSLHVCKLQRSLYGLKQAPRVWFTKLKETLNRFGFTYTKSNMSLFTRFSHSSVMYILAYVDNILVTGTSQMKLSNLIAQLNAVFALKNVEKMSYFLGIEAVKPNDNDMLLCQTKYIKDLLTKAGTRDAKAIPTPMVSSLKLSAYGFCVFLGPNLVLWSSRKQNAVSKSSTEAEYQGLVAGLTEILWDPKFDE</sequence>
<dbReference type="KEGG" id="adu:110273622"/>
<proteinExistence type="predicted"/>
<dbReference type="Proteomes" id="UP000515211">
    <property type="component" value="Chromosome 7"/>
</dbReference>
<dbReference type="SUPFAM" id="SSF56672">
    <property type="entry name" value="DNA/RNA polymerases"/>
    <property type="match status" value="1"/>
</dbReference>
<reference evidence="2" key="1">
    <citation type="journal article" date="2016" name="Nat. Genet.">
        <title>The genome sequences of Arachis duranensis and Arachis ipaensis, the diploid ancestors of cultivated peanut.</title>
        <authorList>
            <person name="Bertioli D.J."/>
            <person name="Cannon S.B."/>
            <person name="Froenicke L."/>
            <person name="Huang G."/>
            <person name="Farmer A.D."/>
            <person name="Cannon E.K."/>
            <person name="Liu X."/>
            <person name="Gao D."/>
            <person name="Clevenger J."/>
            <person name="Dash S."/>
            <person name="Ren L."/>
            <person name="Moretzsohn M.C."/>
            <person name="Shirasawa K."/>
            <person name="Huang W."/>
            <person name="Vidigal B."/>
            <person name="Abernathy B."/>
            <person name="Chu Y."/>
            <person name="Niederhuth C.E."/>
            <person name="Umale P."/>
            <person name="Araujo A.C."/>
            <person name="Kozik A."/>
            <person name="Kim K.D."/>
            <person name="Burow M.D."/>
            <person name="Varshney R.K."/>
            <person name="Wang X."/>
            <person name="Zhang X."/>
            <person name="Barkley N."/>
            <person name="Guimaraes P.M."/>
            <person name="Isobe S."/>
            <person name="Guo B."/>
            <person name="Liao B."/>
            <person name="Stalker H.T."/>
            <person name="Schmitz R.J."/>
            <person name="Scheffler B.E."/>
            <person name="Leal-Bertioli S.C."/>
            <person name="Xun X."/>
            <person name="Jackson S.A."/>
            <person name="Michelmore R."/>
            <person name="Ozias-Akins P."/>
        </authorList>
    </citation>
    <scope>NUCLEOTIDE SEQUENCE [LARGE SCALE GENOMIC DNA]</scope>
    <source>
        <strain evidence="2">cv. V14167</strain>
    </source>
</reference>
<dbReference type="InterPro" id="IPR043502">
    <property type="entry name" value="DNA/RNA_pol_sf"/>
</dbReference>
<dbReference type="GeneID" id="110273622"/>
<dbReference type="InterPro" id="IPR013103">
    <property type="entry name" value="RVT_2"/>
</dbReference>
<dbReference type="AlphaFoldDB" id="A0A6P5MBD1"/>
<reference evidence="3" key="2">
    <citation type="submission" date="2025-08" db="UniProtKB">
        <authorList>
            <consortium name="RefSeq"/>
        </authorList>
    </citation>
    <scope>IDENTIFICATION</scope>
    <source>
        <tissue evidence="3">Whole plant</tissue>
    </source>
</reference>
<organism evidence="2 3">
    <name type="scientific">Arachis duranensis</name>
    <name type="common">Wild peanut</name>
    <dbReference type="NCBI Taxonomy" id="130453"/>
    <lineage>
        <taxon>Eukaryota</taxon>
        <taxon>Viridiplantae</taxon>
        <taxon>Streptophyta</taxon>
        <taxon>Embryophyta</taxon>
        <taxon>Tracheophyta</taxon>
        <taxon>Spermatophyta</taxon>
        <taxon>Magnoliopsida</taxon>
        <taxon>eudicotyledons</taxon>
        <taxon>Gunneridae</taxon>
        <taxon>Pentapetalae</taxon>
        <taxon>rosids</taxon>
        <taxon>fabids</taxon>
        <taxon>Fabales</taxon>
        <taxon>Fabaceae</taxon>
        <taxon>Papilionoideae</taxon>
        <taxon>50 kb inversion clade</taxon>
        <taxon>dalbergioids sensu lato</taxon>
        <taxon>Dalbergieae</taxon>
        <taxon>Pterocarpus clade</taxon>
        <taxon>Arachis</taxon>
    </lineage>
</organism>
<name>A0A6P5MBD1_ARADU</name>
<feature type="domain" description="Reverse transcriptase Ty1/copia-type" evidence="1">
    <location>
        <begin position="1"/>
        <end position="147"/>
    </location>
</feature>
<evidence type="ECO:0000259" key="1">
    <source>
        <dbReference type="Pfam" id="PF07727"/>
    </source>
</evidence>
<keyword evidence="2" id="KW-1185">Reference proteome</keyword>
<evidence type="ECO:0000313" key="2">
    <source>
        <dbReference type="Proteomes" id="UP000515211"/>
    </source>
</evidence>
<gene>
    <name evidence="3" type="primary">LOC110273622</name>
</gene>